<dbReference type="Pfam" id="PF00072">
    <property type="entry name" value="Response_reg"/>
    <property type="match status" value="1"/>
</dbReference>
<feature type="modified residue" description="4-aspartylphosphate" evidence="4">
    <location>
        <position position="59"/>
    </location>
</feature>
<accession>A0ABM9CJP6</accession>
<keyword evidence="8" id="KW-1185">Reference proteome</keyword>
<keyword evidence="1" id="KW-0805">Transcription regulation</keyword>
<keyword evidence="7" id="KW-0378">Hydrolase</keyword>
<dbReference type="SUPFAM" id="SSF46689">
    <property type="entry name" value="Homeodomain-like"/>
    <property type="match status" value="2"/>
</dbReference>
<comment type="caution">
    <text evidence="7">The sequence shown here is derived from an EMBL/GenBank/DDBJ whole genome shotgun (WGS) entry which is preliminary data.</text>
</comment>
<gene>
    <name evidence="7" type="primary">cheB_13</name>
    <name evidence="7" type="ORF">PAECIP111893_03957</name>
</gene>
<dbReference type="Pfam" id="PF12833">
    <property type="entry name" value="HTH_18"/>
    <property type="match status" value="1"/>
</dbReference>
<dbReference type="PRINTS" id="PR00032">
    <property type="entry name" value="HTHARAC"/>
</dbReference>
<feature type="domain" description="Response regulatory" evidence="6">
    <location>
        <begin position="7"/>
        <end position="124"/>
    </location>
</feature>
<reference evidence="7" key="1">
    <citation type="submission" date="2022-01" db="EMBL/GenBank/DDBJ databases">
        <authorList>
            <person name="Criscuolo A."/>
        </authorList>
    </citation>
    <scope>NUCLEOTIDE SEQUENCE</scope>
    <source>
        <strain evidence="7">CIP111893</strain>
    </source>
</reference>
<evidence type="ECO:0000313" key="8">
    <source>
        <dbReference type="Proteomes" id="UP000838686"/>
    </source>
</evidence>
<dbReference type="SMART" id="SM00342">
    <property type="entry name" value="HTH_ARAC"/>
    <property type="match status" value="1"/>
</dbReference>
<keyword evidence="4" id="KW-0597">Phosphoprotein</keyword>
<dbReference type="InterPro" id="IPR018062">
    <property type="entry name" value="HTH_AraC-typ_CS"/>
</dbReference>
<dbReference type="CDD" id="cd17536">
    <property type="entry name" value="REC_YesN-like"/>
    <property type="match status" value="1"/>
</dbReference>
<dbReference type="InterPro" id="IPR009057">
    <property type="entry name" value="Homeodomain-like_sf"/>
</dbReference>
<dbReference type="RefSeq" id="WP_236344303.1">
    <property type="nucleotide sequence ID" value="NZ_CAKMMF010000024.1"/>
</dbReference>
<evidence type="ECO:0000256" key="2">
    <source>
        <dbReference type="ARBA" id="ARBA00023125"/>
    </source>
</evidence>
<dbReference type="InterPro" id="IPR011006">
    <property type="entry name" value="CheY-like_superfamily"/>
</dbReference>
<evidence type="ECO:0000259" key="6">
    <source>
        <dbReference type="PROSITE" id="PS50110"/>
    </source>
</evidence>
<sequence length="544" mass="61604">MNQNDRKLLIVDDEPIIADGLQMLFAEQKQLKLDVSATSSSMEAMDLFERLRPDVVLLDIQMPGITGLELAGQMRSSRPEVKIIFLTGYDQFDYAYKAIKQDAFDYVLKTEGDDKVIGAVTTALDRLEYEQKLQMEYRHAQVQLSSMFPVFRHNLLAALLADHMTDLPELAHAMAEIDEAFQPDQKVILIVGRCGADRLPLAAKGIVQLTVEQILQAQLVSESFRIVGIPYSEDIVWFIIVLDQTVMPSVLVSLLEDTQSILNDQAGCPVSFAVASEEVPWLEAGRKYQALRRIIVQLNLHRQEGIAVEGAFYQGEAAMEEEREYAEIVRMLPRVGNLEAHLQNGHQESFLSMMNEFCQVLSGILSRRSLHAIELYLSVCRVLLAYINENQLSGKLSSELDLSLLYNPDSMTDWAERAHFLSKTATALCDAAEMERKYNTETTIARIKDYINHHLSSDLSLTALGKATGFNPTYLSRMFKRDEGIGLHDYITDCRINLAKSLLMNTNMKIYEIAQKSGYDNSNYFIRTFKLLVGQTPQEYRNQD</sequence>
<evidence type="ECO:0000259" key="5">
    <source>
        <dbReference type="PROSITE" id="PS01124"/>
    </source>
</evidence>
<dbReference type="PROSITE" id="PS00041">
    <property type="entry name" value="HTH_ARAC_FAMILY_1"/>
    <property type="match status" value="1"/>
</dbReference>
<dbReference type="GO" id="GO:0050568">
    <property type="term" value="F:protein-glutamine glutaminase activity"/>
    <property type="evidence" value="ECO:0007669"/>
    <property type="project" value="UniProtKB-EC"/>
</dbReference>
<protein>
    <submittedName>
        <fullName evidence="7">Protein-glutamate methylesterase/protein-glutamine glutaminase</fullName>
        <ecNumber evidence="7">3.5.1.44</ecNumber>
    </submittedName>
</protein>
<feature type="domain" description="HTH araC/xylS-type" evidence="5">
    <location>
        <begin position="445"/>
        <end position="543"/>
    </location>
</feature>
<dbReference type="PANTHER" id="PTHR43280:SF2">
    <property type="entry name" value="HTH-TYPE TRANSCRIPTIONAL REGULATOR EXSA"/>
    <property type="match status" value="1"/>
</dbReference>
<dbReference type="SUPFAM" id="SSF52172">
    <property type="entry name" value="CheY-like"/>
    <property type="match status" value="1"/>
</dbReference>
<evidence type="ECO:0000256" key="4">
    <source>
        <dbReference type="PROSITE-ProRule" id="PRU00169"/>
    </source>
</evidence>
<proteinExistence type="predicted"/>
<name>A0ABM9CJP6_9BACL</name>
<dbReference type="Gene3D" id="3.40.50.2300">
    <property type="match status" value="1"/>
</dbReference>
<dbReference type="SMART" id="SM00448">
    <property type="entry name" value="REC"/>
    <property type="match status" value="1"/>
</dbReference>
<evidence type="ECO:0000256" key="3">
    <source>
        <dbReference type="ARBA" id="ARBA00023163"/>
    </source>
</evidence>
<organism evidence="7 8">
    <name type="scientific">Paenibacillus plantiphilus</name>
    <dbReference type="NCBI Taxonomy" id="2905650"/>
    <lineage>
        <taxon>Bacteria</taxon>
        <taxon>Bacillati</taxon>
        <taxon>Bacillota</taxon>
        <taxon>Bacilli</taxon>
        <taxon>Bacillales</taxon>
        <taxon>Paenibacillaceae</taxon>
        <taxon>Paenibacillus</taxon>
    </lineage>
</organism>
<evidence type="ECO:0000256" key="1">
    <source>
        <dbReference type="ARBA" id="ARBA00023015"/>
    </source>
</evidence>
<dbReference type="InterPro" id="IPR018060">
    <property type="entry name" value="HTH_AraC"/>
</dbReference>
<dbReference type="PANTHER" id="PTHR43280">
    <property type="entry name" value="ARAC-FAMILY TRANSCRIPTIONAL REGULATOR"/>
    <property type="match status" value="1"/>
</dbReference>
<dbReference type="InterPro" id="IPR001789">
    <property type="entry name" value="Sig_transdc_resp-reg_receiver"/>
</dbReference>
<dbReference type="InterPro" id="IPR020449">
    <property type="entry name" value="Tscrpt_reg_AraC-type_HTH"/>
</dbReference>
<dbReference type="EMBL" id="CAKMMF010000024">
    <property type="protein sequence ID" value="CAH1215413.1"/>
    <property type="molecule type" value="Genomic_DNA"/>
</dbReference>
<keyword evidence="2" id="KW-0238">DNA-binding</keyword>
<dbReference type="Gene3D" id="1.10.10.60">
    <property type="entry name" value="Homeodomain-like"/>
    <property type="match status" value="2"/>
</dbReference>
<dbReference type="PROSITE" id="PS01124">
    <property type="entry name" value="HTH_ARAC_FAMILY_2"/>
    <property type="match status" value="1"/>
</dbReference>
<keyword evidence="3" id="KW-0804">Transcription</keyword>
<dbReference type="EC" id="3.5.1.44" evidence="7"/>
<evidence type="ECO:0000313" key="7">
    <source>
        <dbReference type="EMBL" id="CAH1215413.1"/>
    </source>
</evidence>
<dbReference type="PROSITE" id="PS50110">
    <property type="entry name" value="RESPONSE_REGULATORY"/>
    <property type="match status" value="1"/>
</dbReference>
<dbReference type="Proteomes" id="UP000838686">
    <property type="component" value="Unassembled WGS sequence"/>
</dbReference>